<gene>
    <name evidence="1" type="ORF">HQ865_14255</name>
</gene>
<evidence type="ECO:0000313" key="2">
    <source>
        <dbReference type="Proteomes" id="UP000505355"/>
    </source>
</evidence>
<name>A0A7D4UPN6_9SPHI</name>
<sequence length="210" mass="24232">MGLSIGAVLIRQSDHTLNHAQLVKDLFGTGYNEIPERDLGQLPATKRFDTRNDNCLSVYIFENYIALVNSAFTAKFYQPGSATIQKVYQYFKQASQIFAFEHYSSGDTYSYAIIERGQLIRWVRQTSDQLHPATYGQPLNFELKILGAKKTRMRDVHGQLHTYYTHPDNNSLFPEDQLTEVLLREVMHHETGLWPNGLYDAAAKRLYFMK</sequence>
<organism evidence="1 2">
    <name type="scientific">Mucilaginibacter mali</name>
    <dbReference type="NCBI Taxonomy" id="2740462"/>
    <lineage>
        <taxon>Bacteria</taxon>
        <taxon>Pseudomonadati</taxon>
        <taxon>Bacteroidota</taxon>
        <taxon>Sphingobacteriia</taxon>
        <taxon>Sphingobacteriales</taxon>
        <taxon>Sphingobacteriaceae</taxon>
        <taxon>Mucilaginibacter</taxon>
    </lineage>
</organism>
<dbReference type="KEGG" id="mmab:HQ865_14255"/>
<keyword evidence="2" id="KW-1185">Reference proteome</keyword>
<proteinExistence type="predicted"/>
<dbReference type="RefSeq" id="WP_173415530.1">
    <property type="nucleotide sequence ID" value="NZ_CP054139.1"/>
</dbReference>
<accession>A0A7D4UPN6</accession>
<dbReference type="Proteomes" id="UP000505355">
    <property type="component" value="Chromosome"/>
</dbReference>
<dbReference type="AlphaFoldDB" id="A0A7D4UPN6"/>
<dbReference type="EMBL" id="CP054139">
    <property type="protein sequence ID" value="QKJ30860.1"/>
    <property type="molecule type" value="Genomic_DNA"/>
</dbReference>
<protein>
    <submittedName>
        <fullName evidence="1">Uncharacterized protein</fullName>
    </submittedName>
</protein>
<reference evidence="1 2" key="1">
    <citation type="submission" date="2020-05" db="EMBL/GenBank/DDBJ databases">
        <title>Mucilaginibacter mali sp. nov.</title>
        <authorList>
            <person name="Kim H.S."/>
            <person name="Lee K.C."/>
            <person name="Suh M.K."/>
            <person name="Kim J.-S."/>
            <person name="Han K.-I."/>
            <person name="Eom M.K."/>
            <person name="Shin Y.K."/>
            <person name="Lee J.-S."/>
        </authorList>
    </citation>
    <scope>NUCLEOTIDE SEQUENCE [LARGE SCALE GENOMIC DNA]</scope>
    <source>
        <strain evidence="1 2">G2-14</strain>
    </source>
</reference>
<evidence type="ECO:0000313" key="1">
    <source>
        <dbReference type="EMBL" id="QKJ30860.1"/>
    </source>
</evidence>